<evidence type="ECO:0000313" key="2">
    <source>
        <dbReference type="Proteomes" id="UP001162162"/>
    </source>
</evidence>
<sequence>MILFTLLNVQWLNGIGNIPLITCITGILCSSLKQEVDISLNLVNVAKPLDRIQPLRFEMTMKV</sequence>
<organism evidence="1 2">
    <name type="scientific">Aromia moschata</name>
    <dbReference type="NCBI Taxonomy" id="1265417"/>
    <lineage>
        <taxon>Eukaryota</taxon>
        <taxon>Metazoa</taxon>
        <taxon>Ecdysozoa</taxon>
        <taxon>Arthropoda</taxon>
        <taxon>Hexapoda</taxon>
        <taxon>Insecta</taxon>
        <taxon>Pterygota</taxon>
        <taxon>Neoptera</taxon>
        <taxon>Endopterygota</taxon>
        <taxon>Coleoptera</taxon>
        <taxon>Polyphaga</taxon>
        <taxon>Cucujiformia</taxon>
        <taxon>Chrysomeloidea</taxon>
        <taxon>Cerambycidae</taxon>
        <taxon>Cerambycinae</taxon>
        <taxon>Callichromatini</taxon>
        <taxon>Aromia</taxon>
    </lineage>
</organism>
<keyword evidence="2" id="KW-1185">Reference proteome</keyword>
<reference evidence="1" key="1">
    <citation type="journal article" date="2023" name="Insect Mol. Biol.">
        <title>Genome sequencing provides insights into the evolution of gene families encoding plant cell wall-degrading enzymes in longhorned beetles.</title>
        <authorList>
            <person name="Shin N.R."/>
            <person name="Okamura Y."/>
            <person name="Kirsch R."/>
            <person name="Pauchet Y."/>
        </authorList>
    </citation>
    <scope>NUCLEOTIDE SEQUENCE</scope>
    <source>
        <strain evidence="1">AMC_N1</strain>
    </source>
</reference>
<evidence type="ECO:0000313" key="1">
    <source>
        <dbReference type="EMBL" id="KAJ8950321.1"/>
    </source>
</evidence>
<protein>
    <submittedName>
        <fullName evidence="1">Uncharacterized protein</fullName>
    </submittedName>
</protein>
<accession>A0AAV8YG95</accession>
<proteinExistence type="predicted"/>
<gene>
    <name evidence="1" type="ORF">NQ318_021181</name>
</gene>
<dbReference type="EMBL" id="JAPWTK010000102">
    <property type="protein sequence ID" value="KAJ8950321.1"/>
    <property type="molecule type" value="Genomic_DNA"/>
</dbReference>
<name>A0AAV8YG95_9CUCU</name>
<comment type="caution">
    <text evidence="1">The sequence shown here is derived from an EMBL/GenBank/DDBJ whole genome shotgun (WGS) entry which is preliminary data.</text>
</comment>
<dbReference type="AlphaFoldDB" id="A0AAV8YG95"/>
<dbReference type="Proteomes" id="UP001162162">
    <property type="component" value="Unassembled WGS sequence"/>
</dbReference>